<dbReference type="SMR" id="Q9U2D5"/>
<evidence type="ECO:0000313" key="18">
    <source>
        <dbReference type="WormBase" id="Y46G5A.29"/>
    </source>
</evidence>
<evidence type="ECO:0007829" key="19">
    <source>
        <dbReference type="PeptideAtlas" id="Q9U2D5"/>
    </source>
</evidence>
<dbReference type="Gene3D" id="2.10.25.10">
    <property type="entry name" value="Laminin"/>
    <property type="match status" value="4"/>
</dbReference>
<dbReference type="CDD" id="cd08544">
    <property type="entry name" value="Reeler"/>
    <property type="match status" value="1"/>
</dbReference>
<evidence type="ECO:0000256" key="4">
    <source>
        <dbReference type="ARBA" id="ARBA00022536"/>
    </source>
</evidence>
<organism evidence="16 17">
    <name type="scientific">Caenorhabditis elegans</name>
    <dbReference type="NCBI Taxonomy" id="6239"/>
    <lineage>
        <taxon>Eukaryota</taxon>
        <taxon>Metazoa</taxon>
        <taxon>Ecdysozoa</taxon>
        <taxon>Nematoda</taxon>
        <taxon>Chromadorea</taxon>
        <taxon>Rhabditida</taxon>
        <taxon>Rhabditina</taxon>
        <taxon>Rhabditomorpha</taxon>
        <taxon>Rhabditoidea</taxon>
        <taxon>Rhabditidae</taxon>
        <taxon>Peloderinae</taxon>
        <taxon>Caenorhabditis</taxon>
    </lineage>
</organism>
<dbReference type="RefSeq" id="NP_496734.4">
    <property type="nucleotide sequence ID" value="NM_064333.4"/>
</dbReference>
<evidence type="ECO:0000256" key="1">
    <source>
        <dbReference type="ARBA" id="ARBA00004247"/>
    </source>
</evidence>
<keyword evidence="6" id="KW-0812">Transmembrane</keyword>
<evidence type="ECO:0000259" key="15">
    <source>
        <dbReference type="PROSITE" id="PS51670"/>
    </source>
</evidence>
<keyword evidence="5" id="KW-0597">Phosphoprotein</keyword>
<feature type="domain" description="EGF-like" evidence="14">
    <location>
        <begin position="366"/>
        <end position="402"/>
    </location>
</feature>
<dbReference type="GeneID" id="174922"/>
<dbReference type="GO" id="GO:0016324">
    <property type="term" value="C:apical plasma membrane"/>
    <property type="evidence" value="ECO:0007669"/>
    <property type="project" value="UniProtKB-SubCell"/>
</dbReference>
<comment type="caution">
    <text evidence="12">Lacks conserved residue(s) required for the propagation of feature annotation.</text>
</comment>
<keyword evidence="8" id="KW-0221">Differentiation</keyword>
<dbReference type="GO" id="GO:0003002">
    <property type="term" value="P:regionalization"/>
    <property type="evidence" value="ECO:0007669"/>
    <property type="project" value="UniProtKB-ARBA"/>
</dbReference>
<feature type="domain" description="EGF-like" evidence="14">
    <location>
        <begin position="443"/>
        <end position="478"/>
    </location>
</feature>
<feature type="disulfide bond" evidence="12">
    <location>
        <begin position="432"/>
        <end position="441"/>
    </location>
</feature>
<dbReference type="UCSC" id="Y46G5A.29">
    <property type="organism name" value="c. elegans"/>
</dbReference>
<feature type="disulfide bond" evidence="12">
    <location>
        <begin position="392"/>
        <end position="401"/>
    </location>
</feature>
<dbReference type="WormBase" id="Y46G5A.29">
    <property type="protein sequence ID" value="CE44491"/>
    <property type="gene ID" value="WBGene00012917"/>
</dbReference>
<dbReference type="InterPro" id="IPR014878">
    <property type="entry name" value="THAP4-like_heme-bd"/>
</dbReference>
<dbReference type="PROSITE" id="PS51670">
    <property type="entry name" value="SHKT"/>
    <property type="match status" value="1"/>
</dbReference>
<dbReference type="InterPro" id="IPR000152">
    <property type="entry name" value="EGF-type_Asp/Asn_hydroxyl_site"/>
</dbReference>
<dbReference type="PeptideAtlas" id="Q9U2D5"/>
<dbReference type="InterPro" id="IPR000742">
    <property type="entry name" value="EGF"/>
</dbReference>
<dbReference type="GO" id="GO:0060255">
    <property type="term" value="P:regulation of macromolecule metabolic process"/>
    <property type="evidence" value="ECO:0007669"/>
    <property type="project" value="UniProtKB-ARBA"/>
</dbReference>
<evidence type="ECO:0000256" key="11">
    <source>
        <dbReference type="ARBA" id="ARBA00023157"/>
    </source>
</evidence>
<dbReference type="HOGENOM" id="CLU_024148_0_0_1"/>
<dbReference type="GO" id="GO:0009967">
    <property type="term" value="P:positive regulation of signal transduction"/>
    <property type="evidence" value="ECO:0007669"/>
    <property type="project" value="UniProtKB-ARBA"/>
</dbReference>
<evidence type="ECO:0000256" key="5">
    <source>
        <dbReference type="ARBA" id="ARBA00022553"/>
    </source>
</evidence>
<evidence type="ECO:0000256" key="2">
    <source>
        <dbReference type="ARBA" id="ARBA00022473"/>
    </source>
</evidence>
<evidence type="ECO:0000256" key="13">
    <source>
        <dbReference type="SAM" id="SignalP"/>
    </source>
</evidence>
<dbReference type="InterPro" id="IPR018097">
    <property type="entry name" value="EGF_Ca-bd_CS"/>
</dbReference>
<dbReference type="SMART" id="SM00254">
    <property type="entry name" value="ShKT"/>
    <property type="match status" value="1"/>
</dbReference>
<dbReference type="GO" id="GO:0005509">
    <property type="term" value="F:calcium ion binding"/>
    <property type="evidence" value="ECO:0007669"/>
    <property type="project" value="InterPro"/>
</dbReference>
<dbReference type="Proteomes" id="UP000001940">
    <property type="component" value="Chromosome II"/>
</dbReference>
<dbReference type="GO" id="GO:0048468">
    <property type="term" value="P:cell development"/>
    <property type="evidence" value="ECO:0007669"/>
    <property type="project" value="UniProtKB-ARBA"/>
</dbReference>
<evidence type="ECO:0000259" key="14">
    <source>
        <dbReference type="PROSITE" id="PS50026"/>
    </source>
</evidence>
<dbReference type="PROSITE" id="PS00022">
    <property type="entry name" value="EGF_1"/>
    <property type="match status" value="4"/>
</dbReference>
<dbReference type="PROSITE" id="PS50026">
    <property type="entry name" value="EGF_3"/>
    <property type="match status" value="4"/>
</dbReference>
<evidence type="ECO:0000313" key="17">
    <source>
        <dbReference type="Proteomes" id="UP000001940"/>
    </source>
</evidence>
<proteinExistence type="evidence at protein level"/>
<dbReference type="SMART" id="SM00179">
    <property type="entry name" value="EGF_CA"/>
    <property type="match status" value="3"/>
</dbReference>
<comment type="subcellular location">
    <subcellularLocation>
        <location evidence="1">Apical cell membrane</location>
        <topology evidence="1">Single-pass type I membrane protein</topology>
    </subcellularLocation>
</comment>
<dbReference type="GO" id="GO:0051241">
    <property type="term" value="P:negative regulation of multicellular organismal process"/>
    <property type="evidence" value="ECO:0007669"/>
    <property type="project" value="UniProtKB-ARBA"/>
</dbReference>
<evidence type="ECO:0000256" key="12">
    <source>
        <dbReference type="PROSITE-ProRule" id="PRU00076"/>
    </source>
</evidence>
<dbReference type="GO" id="GO:0080090">
    <property type="term" value="P:regulation of primary metabolic process"/>
    <property type="evidence" value="ECO:0007669"/>
    <property type="project" value="UniProtKB-ARBA"/>
</dbReference>
<dbReference type="AlphaFoldDB" id="Q9U2D5"/>
<keyword evidence="19" id="KW-1267">Proteomics identification</keyword>
<dbReference type="GO" id="GO:0051093">
    <property type="term" value="P:negative regulation of developmental process"/>
    <property type="evidence" value="ECO:0007669"/>
    <property type="project" value="UniProtKB-ARBA"/>
</dbReference>
<keyword evidence="2" id="KW-0217">Developmental protein</keyword>
<dbReference type="InterPro" id="IPR013032">
    <property type="entry name" value="EGF-like_CS"/>
</dbReference>
<evidence type="ECO:0000256" key="10">
    <source>
        <dbReference type="ARBA" id="ARBA00023136"/>
    </source>
</evidence>
<dbReference type="Pfam" id="PF12661">
    <property type="entry name" value="hEGF"/>
    <property type="match status" value="1"/>
</dbReference>
<dbReference type="OrthoDB" id="283575at2759"/>
<dbReference type="InterPro" id="IPR051022">
    <property type="entry name" value="Notch_Cell-Fate_Det"/>
</dbReference>
<sequence>MIILSILSLLTFDLVIGSDLDANHFFKGLYETSGFHCYSRDSMRLPRHLHGRPQTTDPPFDLSVFDASGKRVESYEIGKVYTVKLEAYVHFRGLMLQPRLCTQSGAIIGSLRGGKFIEDEQFETHGLMFHQCGRLVTNDSLTHTGDDKKFLAEAKWQATRDVGNVQFVATIATENVVYWEKWRPRHAFLKGPYQKYSTQNPNIFIYNLEKDIEQRTSEKVVTSEPVLPSQHPLFEEQREILKAKMVTPLPVTVASLAETSENSDDVFDFDGLTFESPATANKIQVTAASMMMGDKAGSTRAPEISHSSKFLIEKPSESTFMMGRMFKKFAPLNDTVLQEDDLKFLNSHVHHRMLQHDFVDNNDLEMEEKCQDNPCQNGGRCSMSKGKSTCQCNPGYVGANCTEIDKCLDNECDNNSTCFNDKRSPVGYSCKCQNGTVGKLCEIECPKDQCENGGQCYLNTFGKIGCKCVPGTTGRRCEREINECGWNSCKNGAKCVDLFNDYRCDCADGWMGRNCERPCQDIYGSCRVWKREGQCQEMRNATDFFDLNCAASCGVCVKVDNGTDESYLPLQPILMPFAFLLGEWESTIKGWNNHTTDYPADMDGMIYNETITFSVAPSLSFGTPFVNYTATMTSLDDPSNIHQYNGFLTIQQYKDNENSTDRGALTTVSNTGLIMIEEGDILDEKSSSEGAPTLMLTPTYQFYKSETKNPARHPERSKRWFTVKNKRLMQYMVREFKGRTHKFTKIYKKKTEFKYL</sequence>
<dbReference type="Pfam" id="PF00008">
    <property type="entry name" value="EGF"/>
    <property type="match status" value="1"/>
</dbReference>
<name>Q9U2D5_CAEEL</name>
<evidence type="ECO:0000256" key="6">
    <source>
        <dbReference type="ARBA" id="ARBA00022692"/>
    </source>
</evidence>
<dbReference type="Pfam" id="PF08768">
    <property type="entry name" value="THAP4_heme-bd"/>
    <property type="match status" value="1"/>
</dbReference>
<dbReference type="eggNOG" id="KOG3371">
    <property type="taxonomic scope" value="Eukaryota"/>
</dbReference>
<feature type="domain" description="EGF-like" evidence="14">
    <location>
        <begin position="403"/>
        <end position="442"/>
    </location>
</feature>
<dbReference type="PROSITE" id="PS01186">
    <property type="entry name" value="EGF_2"/>
    <property type="match status" value="1"/>
</dbReference>
<dbReference type="InterPro" id="IPR003582">
    <property type="entry name" value="ShKT_dom"/>
</dbReference>
<dbReference type="InterPro" id="IPR012674">
    <property type="entry name" value="Calycin"/>
</dbReference>
<dbReference type="PROSITE" id="PS00010">
    <property type="entry name" value="ASX_HYDROXYL"/>
    <property type="match status" value="1"/>
</dbReference>
<gene>
    <name evidence="16" type="ORF">CELE_Y46G5A.29</name>
    <name evidence="16 18" type="ORF">Y46G5A.29</name>
</gene>
<dbReference type="FunCoup" id="Q9U2D5">
    <property type="interactions" value="30"/>
</dbReference>
<dbReference type="PaxDb" id="6239-Y46G5A.29"/>
<dbReference type="GO" id="GO:0008593">
    <property type="term" value="P:regulation of Notch signaling pathway"/>
    <property type="evidence" value="ECO:0007669"/>
    <property type="project" value="UniProtKB-ARBA"/>
</dbReference>
<dbReference type="AGR" id="WB:WBGene00012917"/>
<keyword evidence="11 12" id="KW-1015">Disulfide bond</keyword>
<dbReference type="OMA" id="FKGRTHK"/>
<dbReference type="InterPro" id="IPR001881">
    <property type="entry name" value="EGF-like_Ca-bd_dom"/>
</dbReference>
<dbReference type="Pfam" id="PF02014">
    <property type="entry name" value="Reeler"/>
    <property type="match status" value="1"/>
</dbReference>
<dbReference type="PROSITE" id="PS01187">
    <property type="entry name" value="EGF_CA"/>
    <property type="match status" value="1"/>
</dbReference>
<feature type="disulfide bond" evidence="12">
    <location>
        <begin position="506"/>
        <end position="515"/>
    </location>
</feature>
<dbReference type="FunFam" id="2.10.25.10:FF:000565">
    <property type="entry name" value="Predicted protein"/>
    <property type="match status" value="1"/>
</dbReference>
<dbReference type="KEGG" id="cel:CELE_Y46G5A.29"/>
<evidence type="ECO:0000256" key="7">
    <source>
        <dbReference type="ARBA" id="ARBA00022737"/>
    </source>
</evidence>
<keyword evidence="7" id="KW-0677">Repeat</keyword>
<accession>Q9U2D5</accession>
<dbReference type="Bgee" id="WBGene00012917">
    <property type="expression patterns" value="Expressed in larva and 2 other cell types or tissues"/>
</dbReference>
<dbReference type="Gene3D" id="2.40.128.20">
    <property type="match status" value="1"/>
</dbReference>
<keyword evidence="4 12" id="KW-0245">EGF-like domain</keyword>
<keyword evidence="9" id="KW-1133">Transmembrane helix</keyword>
<dbReference type="SUPFAM" id="SSF57196">
    <property type="entry name" value="EGF/Laminin"/>
    <property type="match status" value="3"/>
</dbReference>
<feature type="domain" description="EGF-like" evidence="14">
    <location>
        <begin position="480"/>
        <end position="516"/>
    </location>
</feature>
<reference evidence="16 17" key="1">
    <citation type="journal article" date="1998" name="Science">
        <title>Genome sequence of the nematode C. elegans: a platform for investigating biology.</title>
        <authorList>
            <consortium name="The C. elegans sequencing consortium"/>
            <person name="Sulson J.E."/>
            <person name="Waterston R."/>
        </authorList>
    </citation>
    <scope>NUCLEOTIDE SEQUENCE [LARGE SCALE GENOMIC DNA]</scope>
    <source>
        <strain evidence="16 17">Bristol N2</strain>
    </source>
</reference>
<dbReference type="InterPro" id="IPR042307">
    <property type="entry name" value="Reeler_sf"/>
</dbReference>
<dbReference type="STRING" id="6239.Y46G5A.29.1"/>
<evidence type="ECO:0000313" key="16">
    <source>
        <dbReference type="EMBL" id="CAB60377.4"/>
    </source>
</evidence>
<keyword evidence="17" id="KW-1185">Reference proteome</keyword>
<dbReference type="CTD" id="174922"/>
<dbReference type="eggNOG" id="KOG1217">
    <property type="taxonomic scope" value="Eukaryota"/>
</dbReference>
<dbReference type="SMART" id="SM00181">
    <property type="entry name" value="EGF"/>
    <property type="match status" value="4"/>
</dbReference>
<keyword evidence="13" id="KW-0732">Signal</keyword>
<protein>
    <submittedName>
        <fullName evidence="16">Uncharacterized protein</fullName>
    </submittedName>
</protein>
<feature type="chain" id="PRO_5004333867" evidence="13">
    <location>
        <begin position="18"/>
        <end position="756"/>
    </location>
</feature>
<dbReference type="GO" id="GO:0048592">
    <property type="term" value="P:eye morphogenesis"/>
    <property type="evidence" value="ECO:0007669"/>
    <property type="project" value="UniProtKB-ARBA"/>
</dbReference>
<dbReference type="GO" id="GO:0030182">
    <property type="term" value="P:neuron differentiation"/>
    <property type="evidence" value="ECO:0007669"/>
    <property type="project" value="UniProtKB-ARBA"/>
</dbReference>
<feature type="disulfide bond" evidence="12">
    <location>
        <begin position="468"/>
        <end position="477"/>
    </location>
</feature>
<dbReference type="EMBL" id="BX284602">
    <property type="protein sequence ID" value="CAB60377.4"/>
    <property type="molecule type" value="Genomic_DNA"/>
</dbReference>
<evidence type="ECO:0000256" key="8">
    <source>
        <dbReference type="ARBA" id="ARBA00022782"/>
    </source>
</evidence>
<feature type="signal peptide" evidence="13">
    <location>
        <begin position="1"/>
        <end position="17"/>
    </location>
</feature>
<keyword evidence="10" id="KW-0472">Membrane</keyword>
<dbReference type="CDD" id="cd07828">
    <property type="entry name" value="lipocalin_heme-bd-THAP4-like"/>
    <property type="match status" value="1"/>
</dbReference>
<evidence type="ECO:0000256" key="3">
    <source>
        <dbReference type="ARBA" id="ARBA00022475"/>
    </source>
</evidence>
<feature type="domain" description="ShKT" evidence="15">
    <location>
        <begin position="519"/>
        <end position="556"/>
    </location>
</feature>
<dbReference type="PANTHER" id="PTHR24049">
    <property type="entry name" value="CRUMBS FAMILY MEMBER"/>
    <property type="match status" value="1"/>
</dbReference>
<evidence type="ECO:0000256" key="9">
    <source>
        <dbReference type="ARBA" id="ARBA00022989"/>
    </source>
</evidence>
<dbReference type="InterPro" id="IPR002861">
    <property type="entry name" value="Reeler_dom"/>
</dbReference>
<keyword evidence="3" id="KW-1003">Cell membrane</keyword>
<dbReference type="Pfam" id="PF01549">
    <property type="entry name" value="ShK"/>
    <property type="match status" value="1"/>
</dbReference>
<dbReference type="InParanoid" id="Q9U2D5"/>
<dbReference type="CDD" id="cd00054">
    <property type="entry name" value="EGF_CA"/>
    <property type="match status" value="4"/>
</dbReference>
<dbReference type="SUPFAM" id="SSF50814">
    <property type="entry name" value="Lipocalins"/>
    <property type="match status" value="1"/>
</dbReference>
<dbReference type="Gene3D" id="2.60.40.4060">
    <property type="entry name" value="Reeler domain"/>
    <property type="match status" value="1"/>
</dbReference>